<name>J5TH03_TRIAS</name>
<dbReference type="OrthoDB" id="9970474at2759"/>
<accession>J5TH03</accession>
<dbReference type="VEuPathDB" id="FungiDB:A1Q1_07943"/>
<sequence>MSTDNAAITSAPAPWACRATVYSAVFWVSASQASSPSFNEAAYAPLERDAPFATDSGKPEGGLATVMLVRYKDTPVGSYDEMMLLPGKFGFEVDSNGRRVKKSKLRITRIYVSQRNTTWNGRTSHLARFDFQEQADGSADCKVYPLAEPSETPVFQTRFQPMRYVPAMPMSTRAYGWLGIDLEIAQPPLPAGPSEATEAMLAAAREHGEDAAKSELAGTDKWCSSTPYQYSSATKLGWMDLRQADGGNFIPGAGRWAMAIKMTDTDLRLGESTWWDPPRSKL</sequence>
<dbReference type="KEGG" id="tasa:A1Q1_07943"/>
<dbReference type="RefSeq" id="XP_014181604.1">
    <property type="nucleotide sequence ID" value="XM_014326129.1"/>
</dbReference>
<evidence type="ECO:0000313" key="2">
    <source>
        <dbReference type="Proteomes" id="UP000002748"/>
    </source>
</evidence>
<protein>
    <submittedName>
        <fullName evidence="1">Uncharacterized protein</fullName>
    </submittedName>
</protein>
<dbReference type="EMBL" id="ALBS01000084">
    <property type="protein sequence ID" value="EJT50881.1"/>
    <property type="molecule type" value="Genomic_DNA"/>
</dbReference>
<dbReference type="PANTHER" id="PTHR40518">
    <property type="entry name" value="ACETOACETATE DECARBOXYLASE"/>
    <property type="match status" value="1"/>
</dbReference>
<dbReference type="Proteomes" id="UP000002748">
    <property type="component" value="Unassembled WGS sequence"/>
</dbReference>
<organism evidence="1 2">
    <name type="scientific">Trichosporon asahii var. asahii (strain ATCC 90039 / CBS 2479 / JCM 2466 / KCTC 7840 / NBRC 103889/ NCYC 2677 / UAMH 7654)</name>
    <name type="common">Yeast</name>
    <dbReference type="NCBI Taxonomy" id="1186058"/>
    <lineage>
        <taxon>Eukaryota</taxon>
        <taxon>Fungi</taxon>
        <taxon>Dikarya</taxon>
        <taxon>Basidiomycota</taxon>
        <taxon>Agaricomycotina</taxon>
        <taxon>Tremellomycetes</taxon>
        <taxon>Trichosporonales</taxon>
        <taxon>Trichosporonaceae</taxon>
        <taxon>Trichosporon</taxon>
    </lineage>
</organism>
<dbReference type="GeneID" id="25991455"/>
<dbReference type="PANTHER" id="PTHR40518:SF1">
    <property type="entry name" value="ACETOACETATE DECARBOXYLASE"/>
    <property type="match status" value="1"/>
</dbReference>
<reference evidence="1 2" key="1">
    <citation type="journal article" date="2012" name="Eukaryot. Cell">
        <title>Draft genome sequence of CBS 2479, the standard type strain of Trichosporon asahii.</title>
        <authorList>
            <person name="Yang R.Y."/>
            <person name="Li H.T."/>
            <person name="Zhu H."/>
            <person name="Zhou G.P."/>
            <person name="Wang M."/>
            <person name="Wang L."/>
        </authorList>
    </citation>
    <scope>NUCLEOTIDE SEQUENCE [LARGE SCALE GENOMIC DNA]</scope>
    <source>
        <strain evidence="2">ATCC 90039 / CBS 2479 / JCM 2466 / KCTC 7840 / NCYC 2677 / UAMH 7654</strain>
    </source>
</reference>
<dbReference type="AlphaFoldDB" id="J5TH03"/>
<evidence type="ECO:0000313" key="1">
    <source>
        <dbReference type="EMBL" id="EJT50881.1"/>
    </source>
</evidence>
<gene>
    <name evidence="1" type="ORF">A1Q1_07943</name>
</gene>
<proteinExistence type="predicted"/>
<dbReference type="HOGENOM" id="CLU_050866_1_1_1"/>
<comment type="caution">
    <text evidence="1">The sequence shown here is derived from an EMBL/GenBank/DDBJ whole genome shotgun (WGS) entry which is preliminary data.</text>
</comment>